<dbReference type="SUPFAM" id="SSF51306">
    <property type="entry name" value="LexA/Signal peptidase"/>
    <property type="match status" value="1"/>
</dbReference>
<evidence type="ECO:0000256" key="1">
    <source>
        <dbReference type="ARBA" id="ARBA00023015"/>
    </source>
</evidence>
<dbReference type="SUPFAM" id="SSF47413">
    <property type="entry name" value="lambda repressor-like DNA-binding domains"/>
    <property type="match status" value="1"/>
</dbReference>
<feature type="domain" description="HTH cro/C1-type" evidence="4">
    <location>
        <begin position="8"/>
        <end position="63"/>
    </location>
</feature>
<name>A0A7V8UDW6_9PSED</name>
<dbReference type="Gene3D" id="1.10.260.40">
    <property type="entry name" value="lambda repressor-like DNA-binding domains"/>
    <property type="match status" value="1"/>
</dbReference>
<dbReference type="InterPro" id="IPR001387">
    <property type="entry name" value="Cro/C1-type_HTH"/>
</dbReference>
<dbReference type="Pfam" id="PF00717">
    <property type="entry name" value="Peptidase_S24"/>
    <property type="match status" value="1"/>
</dbReference>
<dbReference type="InterPro" id="IPR036286">
    <property type="entry name" value="LexA/Signal_pep-like_sf"/>
</dbReference>
<keyword evidence="1" id="KW-0805">Transcription regulation</keyword>
<dbReference type="Pfam" id="PF01381">
    <property type="entry name" value="HTH_3"/>
    <property type="match status" value="1"/>
</dbReference>
<dbReference type="Proteomes" id="UP000572407">
    <property type="component" value="Unassembled WGS sequence"/>
</dbReference>
<organism evidence="5 6">
    <name type="scientific">Pseudomonas brassicacearum subsp. neoaurantiaca</name>
    <dbReference type="NCBI Taxonomy" id="494916"/>
    <lineage>
        <taxon>Bacteria</taxon>
        <taxon>Pseudomonadati</taxon>
        <taxon>Pseudomonadota</taxon>
        <taxon>Gammaproteobacteria</taxon>
        <taxon>Pseudomonadales</taxon>
        <taxon>Pseudomonadaceae</taxon>
        <taxon>Pseudomonas</taxon>
    </lineage>
</organism>
<dbReference type="InterPro" id="IPR015927">
    <property type="entry name" value="Peptidase_S24_S26A/B/C"/>
</dbReference>
<evidence type="ECO:0000313" key="6">
    <source>
        <dbReference type="Proteomes" id="UP000572407"/>
    </source>
</evidence>
<dbReference type="Gene3D" id="2.10.109.10">
    <property type="entry name" value="Umud Fragment, subunit A"/>
    <property type="match status" value="1"/>
</dbReference>
<keyword evidence="3" id="KW-0804">Transcription</keyword>
<evidence type="ECO:0000256" key="2">
    <source>
        <dbReference type="ARBA" id="ARBA00023125"/>
    </source>
</evidence>
<dbReference type="InterPro" id="IPR010982">
    <property type="entry name" value="Lambda_DNA-bd_dom_sf"/>
</dbReference>
<dbReference type="GO" id="GO:0003677">
    <property type="term" value="F:DNA binding"/>
    <property type="evidence" value="ECO:0007669"/>
    <property type="project" value="UniProtKB-KW"/>
</dbReference>
<dbReference type="PANTHER" id="PTHR40661:SF3">
    <property type="entry name" value="FELS-1 PROPHAGE TRANSCRIPTIONAL REGULATOR"/>
    <property type="match status" value="1"/>
</dbReference>
<evidence type="ECO:0000259" key="4">
    <source>
        <dbReference type="PROSITE" id="PS50943"/>
    </source>
</evidence>
<dbReference type="SMART" id="SM00530">
    <property type="entry name" value="HTH_XRE"/>
    <property type="match status" value="1"/>
</dbReference>
<dbReference type="EMBL" id="VDLV01000033">
    <property type="protein sequence ID" value="MBA1379767.1"/>
    <property type="molecule type" value="Genomic_DNA"/>
</dbReference>
<dbReference type="CDD" id="cd06529">
    <property type="entry name" value="S24_LexA-like"/>
    <property type="match status" value="1"/>
</dbReference>
<dbReference type="RefSeq" id="WP_181289205.1">
    <property type="nucleotide sequence ID" value="NZ_VDLV01000033.1"/>
</dbReference>
<comment type="caution">
    <text evidence="5">The sequence shown here is derived from an EMBL/GenBank/DDBJ whole genome shotgun (WGS) entry which is preliminary data.</text>
</comment>
<evidence type="ECO:0000313" key="5">
    <source>
        <dbReference type="EMBL" id="MBA1379767.1"/>
    </source>
</evidence>
<accession>A0A7V8UDW6</accession>
<sequence length="249" mass="27647">MNTLGLRIKKLRKAKGMTQEDLAHACQWESQSRIGNYERGTRQPNLQDLEKLAQALDVTLPDLVAGRDRSELETLPDAIQGRVRSEDRSVQAFGRSKDHGQPVSSNAGWAREGRVPVVGNAQLGNEGYFEALDFPPGHGDGYLNIHSDDPDAYGLRVTGDSMLPRIKNGEFVLVEPNKSFYSGDEVMVRTTTGRTMIKEFIYLRDGMYRLDSVNAEHNSIHIAESDVLEIHLVGGILKSSRFLHSAGDI</sequence>
<dbReference type="InterPro" id="IPR039418">
    <property type="entry name" value="LexA-like"/>
</dbReference>
<dbReference type="CDD" id="cd00093">
    <property type="entry name" value="HTH_XRE"/>
    <property type="match status" value="1"/>
</dbReference>
<reference evidence="5 6" key="1">
    <citation type="submission" date="2019-06" db="EMBL/GenBank/DDBJ databases">
        <title>Analysis of the biodiversity of Brassica napus bacterial endophytes for the selection of potential efficient biofertilizers for rapeseed crops.</title>
        <authorList>
            <person name="Jimenez-Gomez A."/>
            <person name="Saati-Santamaria Z."/>
            <person name="Menendez E."/>
            <person name="Rivas R."/>
            <person name="Mateos P.F."/>
            <person name="Velazquez E."/>
            <person name="Garcia-Fraile P."/>
        </authorList>
    </citation>
    <scope>NUCLEOTIDE SEQUENCE [LARGE SCALE GENOMIC DNA]</scope>
    <source>
        <strain evidence="5 6">CDVBN10</strain>
    </source>
</reference>
<proteinExistence type="predicted"/>
<dbReference type="PANTHER" id="PTHR40661">
    <property type="match status" value="1"/>
</dbReference>
<evidence type="ECO:0000256" key="3">
    <source>
        <dbReference type="ARBA" id="ARBA00023163"/>
    </source>
</evidence>
<protein>
    <submittedName>
        <fullName evidence="5">Helix-turn-helix domain-containing protein</fullName>
    </submittedName>
</protein>
<dbReference type="PROSITE" id="PS50943">
    <property type="entry name" value="HTH_CROC1"/>
    <property type="match status" value="1"/>
</dbReference>
<gene>
    <name evidence="5" type="ORF">FHK92_18475</name>
</gene>
<dbReference type="AlphaFoldDB" id="A0A7V8UDW6"/>
<keyword evidence="2" id="KW-0238">DNA-binding</keyword>